<keyword evidence="2" id="KW-0677">Repeat</keyword>
<dbReference type="RefSeq" id="WP_153413580.1">
    <property type="nucleotide sequence ID" value="NZ_WEGK01000012.1"/>
</dbReference>
<gene>
    <name evidence="6" type="primary">rbsA</name>
    <name evidence="6" type="ORF">NRB20_53460</name>
</gene>
<evidence type="ECO:0000256" key="2">
    <source>
        <dbReference type="ARBA" id="ARBA00022737"/>
    </source>
</evidence>
<evidence type="ECO:0000313" key="6">
    <source>
        <dbReference type="EMBL" id="MQY22233.1"/>
    </source>
</evidence>
<protein>
    <submittedName>
        <fullName evidence="6">Ribose import ATP-binding protein RbsA</fullName>
    </submittedName>
</protein>
<feature type="domain" description="ABC transporter" evidence="5">
    <location>
        <begin position="4"/>
        <end position="239"/>
    </location>
</feature>
<comment type="caution">
    <text evidence="6">The sequence shown here is derived from an EMBL/GenBank/DDBJ whole genome shotgun (WGS) entry which is preliminary data.</text>
</comment>
<evidence type="ECO:0000256" key="1">
    <source>
        <dbReference type="ARBA" id="ARBA00022448"/>
    </source>
</evidence>
<dbReference type="GO" id="GO:0016887">
    <property type="term" value="F:ATP hydrolysis activity"/>
    <property type="evidence" value="ECO:0007669"/>
    <property type="project" value="InterPro"/>
</dbReference>
<dbReference type="SUPFAM" id="SSF52540">
    <property type="entry name" value="P-loop containing nucleoside triphosphate hydrolases"/>
    <property type="match status" value="2"/>
</dbReference>
<dbReference type="PROSITE" id="PS50893">
    <property type="entry name" value="ABC_TRANSPORTER_2"/>
    <property type="match status" value="2"/>
</dbReference>
<dbReference type="Pfam" id="PF00005">
    <property type="entry name" value="ABC_tran"/>
    <property type="match status" value="2"/>
</dbReference>
<evidence type="ECO:0000313" key="7">
    <source>
        <dbReference type="Proteomes" id="UP000438448"/>
    </source>
</evidence>
<proteinExistence type="predicted"/>
<dbReference type="InterPro" id="IPR003593">
    <property type="entry name" value="AAA+_ATPase"/>
</dbReference>
<dbReference type="CDD" id="cd03215">
    <property type="entry name" value="ABC_Carb_Monos_II"/>
    <property type="match status" value="1"/>
</dbReference>
<sequence>MHTLTLDAITKRFGSVLADDAISLTVRGGRILGLIGENGAGKSTLVSILYGLHRPDSGRILIDGREVRFRSPGDAIAHGLGMVFQHFQLFADMSVLENVVYGAEPGRWGVLDRRGAARRVAALAAEYGLDVPLDQAAGTLPVGVLQRVEILKALYRRAELLILDEPTGVLTPPETRALFQVLRALADQGHAVLLITHKLDEIAAAADEVVVLRDGRRVFGAEVAATTPTELARHLTGREVDLSPRRATRPPGDRALIVDRAVTAGAGRAALDGVSLTVRAGEIVGVAGVAGNGQETLAAIVAGTRVPDSGTVTLGARDVTTWDNARRRAAGLAHIPEDRNSTGVALEASVITNLAAGFHRRAPIGDRGLISPRAMRAHARELVARFGIRVADPDAAVRGLSGGNVQKLVVARELAHRSPFLLAEQPTRGIDLGAVEFVYRQLDEYRSEGGAVLLISSELSELLALADRIVVLADGNIVGEFAATQADPERIGALMAGTAVAAESI</sequence>
<keyword evidence="4 6" id="KW-0067">ATP-binding</keyword>
<dbReference type="InterPro" id="IPR050107">
    <property type="entry name" value="ABC_carbohydrate_import_ATPase"/>
</dbReference>
<keyword evidence="3" id="KW-0547">Nucleotide-binding</keyword>
<evidence type="ECO:0000259" key="5">
    <source>
        <dbReference type="PROSITE" id="PS50893"/>
    </source>
</evidence>
<feature type="domain" description="ABC transporter" evidence="5">
    <location>
        <begin position="256"/>
        <end position="499"/>
    </location>
</feature>
<keyword evidence="1" id="KW-0813">Transport</keyword>
<dbReference type="PANTHER" id="PTHR43790:SF9">
    <property type="entry name" value="GALACTOFURANOSE TRANSPORTER ATP-BINDING PROTEIN YTFR"/>
    <property type="match status" value="1"/>
</dbReference>
<keyword evidence="7" id="KW-1185">Reference proteome</keyword>
<dbReference type="OrthoDB" id="7757085at2"/>
<dbReference type="EMBL" id="WEGK01000012">
    <property type="protein sequence ID" value="MQY22233.1"/>
    <property type="molecule type" value="Genomic_DNA"/>
</dbReference>
<organism evidence="6 7">
    <name type="scientific">Nocardia macrotermitis</name>
    <dbReference type="NCBI Taxonomy" id="2585198"/>
    <lineage>
        <taxon>Bacteria</taxon>
        <taxon>Bacillati</taxon>
        <taxon>Actinomycetota</taxon>
        <taxon>Actinomycetes</taxon>
        <taxon>Mycobacteriales</taxon>
        <taxon>Nocardiaceae</taxon>
        <taxon>Nocardia</taxon>
    </lineage>
</organism>
<dbReference type="InterPro" id="IPR003439">
    <property type="entry name" value="ABC_transporter-like_ATP-bd"/>
</dbReference>
<dbReference type="AlphaFoldDB" id="A0A7K0D8X2"/>
<evidence type="ECO:0000256" key="3">
    <source>
        <dbReference type="ARBA" id="ARBA00022741"/>
    </source>
</evidence>
<dbReference type="Proteomes" id="UP000438448">
    <property type="component" value="Unassembled WGS sequence"/>
</dbReference>
<dbReference type="SMART" id="SM00382">
    <property type="entry name" value="AAA"/>
    <property type="match status" value="2"/>
</dbReference>
<reference evidence="6 7" key="1">
    <citation type="submission" date="2019-10" db="EMBL/GenBank/DDBJ databases">
        <title>Nocardia macrotermitis sp. nov. and Nocardia aurantia sp. nov., isolated from the gut of fungus growing-termite Macrotermes natalensis.</title>
        <authorList>
            <person name="Benndorf R."/>
            <person name="Schwitalla J."/>
            <person name="Martin K."/>
            <person name="De Beer W."/>
            <person name="Kaster A.-K."/>
            <person name="Vollmers J."/>
            <person name="Poulsen M."/>
            <person name="Beemelmanns C."/>
        </authorList>
    </citation>
    <scope>NUCLEOTIDE SEQUENCE [LARGE SCALE GENOMIC DNA]</scope>
    <source>
        <strain evidence="6 7">RB20</strain>
    </source>
</reference>
<evidence type="ECO:0000256" key="4">
    <source>
        <dbReference type="ARBA" id="ARBA00022840"/>
    </source>
</evidence>
<dbReference type="InterPro" id="IPR027417">
    <property type="entry name" value="P-loop_NTPase"/>
</dbReference>
<dbReference type="PANTHER" id="PTHR43790">
    <property type="entry name" value="CARBOHYDRATE TRANSPORT ATP-BINDING PROTEIN MG119-RELATED"/>
    <property type="match status" value="1"/>
</dbReference>
<dbReference type="Gene3D" id="3.40.50.300">
    <property type="entry name" value="P-loop containing nucleotide triphosphate hydrolases"/>
    <property type="match status" value="2"/>
</dbReference>
<accession>A0A7K0D8X2</accession>
<dbReference type="GO" id="GO:0005524">
    <property type="term" value="F:ATP binding"/>
    <property type="evidence" value="ECO:0007669"/>
    <property type="project" value="UniProtKB-KW"/>
</dbReference>
<name>A0A7K0D8X2_9NOCA</name>
<dbReference type="CDD" id="cd03216">
    <property type="entry name" value="ABC_Carb_Monos_I"/>
    <property type="match status" value="1"/>
</dbReference>